<organism evidence="1">
    <name type="scientific">Magallana gigas</name>
    <name type="common">Pacific oyster</name>
    <name type="synonym">Crassostrea gigas</name>
    <dbReference type="NCBI Taxonomy" id="29159"/>
    <lineage>
        <taxon>Eukaryota</taxon>
        <taxon>Metazoa</taxon>
        <taxon>Spiralia</taxon>
        <taxon>Lophotrochozoa</taxon>
        <taxon>Mollusca</taxon>
        <taxon>Bivalvia</taxon>
        <taxon>Autobranchia</taxon>
        <taxon>Pteriomorphia</taxon>
        <taxon>Ostreida</taxon>
        <taxon>Ostreoidea</taxon>
        <taxon>Ostreidae</taxon>
        <taxon>Magallana</taxon>
    </lineage>
</organism>
<dbReference type="EMBL" id="JH816906">
    <property type="protein sequence ID" value="EKC21016.1"/>
    <property type="molecule type" value="Genomic_DNA"/>
</dbReference>
<dbReference type="AlphaFoldDB" id="K1QHC2"/>
<gene>
    <name evidence="1" type="ORF">CGI_10004815</name>
</gene>
<name>K1QHC2_MAGGI</name>
<accession>K1QHC2</accession>
<evidence type="ECO:0000313" key="1">
    <source>
        <dbReference type="EMBL" id="EKC21016.1"/>
    </source>
</evidence>
<proteinExistence type="predicted"/>
<protein>
    <submittedName>
        <fullName evidence="1">Uncharacterized protein</fullName>
    </submittedName>
</protein>
<reference evidence="1" key="1">
    <citation type="journal article" date="2012" name="Nature">
        <title>The oyster genome reveals stress adaptation and complexity of shell formation.</title>
        <authorList>
            <person name="Zhang G."/>
            <person name="Fang X."/>
            <person name="Guo X."/>
            <person name="Li L."/>
            <person name="Luo R."/>
            <person name="Xu F."/>
            <person name="Yang P."/>
            <person name="Zhang L."/>
            <person name="Wang X."/>
            <person name="Qi H."/>
            <person name="Xiong Z."/>
            <person name="Que H."/>
            <person name="Xie Y."/>
            <person name="Holland P.W."/>
            <person name="Paps J."/>
            <person name="Zhu Y."/>
            <person name="Wu F."/>
            <person name="Chen Y."/>
            <person name="Wang J."/>
            <person name="Peng C."/>
            <person name="Meng J."/>
            <person name="Yang L."/>
            <person name="Liu J."/>
            <person name="Wen B."/>
            <person name="Zhang N."/>
            <person name="Huang Z."/>
            <person name="Zhu Q."/>
            <person name="Feng Y."/>
            <person name="Mount A."/>
            <person name="Hedgecock D."/>
            <person name="Xu Z."/>
            <person name="Liu Y."/>
            <person name="Domazet-Loso T."/>
            <person name="Du Y."/>
            <person name="Sun X."/>
            <person name="Zhang S."/>
            <person name="Liu B."/>
            <person name="Cheng P."/>
            <person name="Jiang X."/>
            <person name="Li J."/>
            <person name="Fan D."/>
            <person name="Wang W."/>
            <person name="Fu W."/>
            <person name="Wang T."/>
            <person name="Wang B."/>
            <person name="Zhang J."/>
            <person name="Peng Z."/>
            <person name="Li Y."/>
            <person name="Li N."/>
            <person name="Wang J."/>
            <person name="Chen M."/>
            <person name="He Y."/>
            <person name="Tan F."/>
            <person name="Song X."/>
            <person name="Zheng Q."/>
            <person name="Huang R."/>
            <person name="Yang H."/>
            <person name="Du X."/>
            <person name="Chen L."/>
            <person name="Yang M."/>
            <person name="Gaffney P.M."/>
            <person name="Wang S."/>
            <person name="Luo L."/>
            <person name="She Z."/>
            <person name="Ming Y."/>
            <person name="Huang W."/>
            <person name="Zhang S."/>
            <person name="Huang B."/>
            <person name="Zhang Y."/>
            <person name="Qu T."/>
            <person name="Ni P."/>
            <person name="Miao G."/>
            <person name="Wang J."/>
            <person name="Wang Q."/>
            <person name="Steinberg C.E."/>
            <person name="Wang H."/>
            <person name="Li N."/>
            <person name="Qian L."/>
            <person name="Zhang G."/>
            <person name="Li Y."/>
            <person name="Yang H."/>
            <person name="Liu X."/>
            <person name="Wang J."/>
            <person name="Yin Y."/>
            <person name="Wang J."/>
        </authorList>
    </citation>
    <scope>NUCLEOTIDE SEQUENCE [LARGE SCALE GENOMIC DNA]</scope>
    <source>
        <strain evidence="1">05x7-T-G4-1.051#20</strain>
    </source>
</reference>
<sequence>MSSVGVLLSEKINSAIYGSLDIQSPNTEWSGSSFRHFEDKHDCFSNQLFEKRTETGIDKTKRVMSGHAGLYIVIQV</sequence>
<dbReference type="InParanoid" id="K1QHC2"/>
<dbReference type="HOGENOM" id="CLU_2656871_0_0_1"/>